<keyword evidence="1" id="KW-0732">Signal</keyword>
<sequence length="349" mass="36563">GAARRDDDVTWWENDGSESFTEHTIDGDFDGVESIYAADMDGDGDVDVLGAANIDHDIVWWENTATFSFDPTWSASDIATSASGAQSVFAADMDGDGDMDILSASDGDDTIAWYENDGAADPSWAASDIDTNAEGAKSVFAADMDNDGDMDILSASMNDHTIAWYENDGAADPSWTASDIATSAVSARSVFAADMDGDGDMDIVSASYSDSTIAWYENDGAADPSWAASDIATSASGAMSVFAADMDGDGDIDILSASKLDDTIAWYENDGAADPSWDASDIDTNADGAFSVFAADMDNDGDIDILSASDVDDTIAWYENNGAADPSWTASDIDTNADNAKSVFAADMD</sequence>
<gene>
    <name evidence="2" type="ORF">METZ01_LOCUS260958</name>
</gene>
<evidence type="ECO:0008006" key="3">
    <source>
        <dbReference type="Google" id="ProtNLM"/>
    </source>
</evidence>
<reference evidence="2" key="1">
    <citation type="submission" date="2018-05" db="EMBL/GenBank/DDBJ databases">
        <authorList>
            <person name="Lanie J.A."/>
            <person name="Ng W.-L."/>
            <person name="Kazmierczak K.M."/>
            <person name="Andrzejewski T.M."/>
            <person name="Davidsen T.M."/>
            <person name="Wayne K.J."/>
            <person name="Tettelin H."/>
            <person name="Glass J.I."/>
            <person name="Rusch D."/>
            <person name="Podicherti R."/>
            <person name="Tsui H.-C.T."/>
            <person name="Winkler M.E."/>
        </authorList>
    </citation>
    <scope>NUCLEOTIDE SEQUENCE</scope>
</reference>
<dbReference type="InterPro" id="IPR028994">
    <property type="entry name" value="Integrin_alpha_N"/>
</dbReference>
<dbReference type="PANTHER" id="PTHR44103">
    <property type="entry name" value="PROPROTEIN CONVERTASE P"/>
    <property type="match status" value="1"/>
</dbReference>
<dbReference type="PANTHER" id="PTHR44103:SF1">
    <property type="entry name" value="PROPROTEIN CONVERTASE P"/>
    <property type="match status" value="1"/>
</dbReference>
<dbReference type="AlphaFoldDB" id="A0A382J7E9"/>
<evidence type="ECO:0000256" key="1">
    <source>
        <dbReference type="ARBA" id="ARBA00022729"/>
    </source>
</evidence>
<proteinExistence type="predicted"/>
<dbReference type="InterPro" id="IPR013517">
    <property type="entry name" value="FG-GAP"/>
</dbReference>
<feature type="non-terminal residue" evidence="2">
    <location>
        <position position="1"/>
    </location>
</feature>
<accession>A0A382J7E9</accession>
<protein>
    <recommendedName>
        <fullName evidence="3">VCBS repeat-containing protein</fullName>
    </recommendedName>
</protein>
<dbReference type="EMBL" id="UINC01072457">
    <property type="protein sequence ID" value="SVC08104.1"/>
    <property type="molecule type" value="Genomic_DNA"/>
</dbReference>
<name>A0A382J7E9_9ZZZZ</name>
<feature type="non-terminal residue" evidence="2">
    <location>
        <position position="349"/>
    </location>
</feature>
<dbReference type="Pfam" id="PF13517">
    <property type="entry name" value="FG-GAP_3"/>
    <property type="match status" value="4"/>
</dbReference>
<dbReference type="SUPFAM" id="SSF69318">
    <property type="entry name" value="Integrin alpha N-terminal domain"/>
    <property type="match status" value="2"/>
</dbReference>
<organism evidence="2">
    <name type="scientific">marine metagenome</name>
    <dbReference type="NCBI Taxonomy" id="408172"/>
    <lineage>
        <taxon>unclassified sequences</taxon>
        <taxon>metagenomes</taxon>
        <taxon>ecological metagenomes</taxon>
    </lineage>
</organism>
<evidence type="ECO:0000313" key="2">
    <source>
        <dbReference type="EMBL" id="SVC08104.1"/>
    </source>
</evidence>